<dbReference type="STRING" id="1314783.A0A165QTW2"/>
<feature type="region of interest" description="Disordered" evidence="1">
    <location>
        <begin position="1"/>
        <end position="25"/>
    </location>
</feature>
<proteinExistence type="predicted"/>
<evidence type="ECO:0000313" key="3">
    <source>
        <dbReference type="Proteomes" id="UP000076727"/>
    </source>
</evidence>
<feature type="compositionally biased region" description="Low complexity" evidence="1">
    <location>
        <begin position="15"/>
        <end position="25"/>
    </location>
</feature>
<sequence length="186" mass="20759">MSLPTSISTPPPSPLRARFSSRSPSPSLKNLAIMPFKSMADVASLIVRLRRYRKRAAEGHIYSDSGDEPYTDGRFWGEGAVSAKKVPLPEREDVFVCRDGVDAEKLVRLARASLYEEAQLIGANVLVEEQWTCHVCGPRHDGRTFKVHVRYAAHAARSDRPDPQRPPVLERARGVPGLMTILDRQD</sequence>
<keyword evidence="3" id="KW-1185">Reference proteome</keyword>
<name>A0A165QTW2_9APHY</name>
<gene>
    <name evidence="2" type="ORF">DAEQUDRAFT_725896</name>
</gene>
<evidence type="ECO:0000256" key="1">
    <source>
        <dbReference type="SAM" id="MobiDB-lite"/>
    </source>
</evidence>
<evidence type="ECO:0000313" key="2">
    <source>
        <dbReference type="EMBL" id="KZT69923.1"/>
    </source>
</evidence>
<accession>A0A165QTW2</accession>
<dbReference type="EMBL" id="KV429054">
    <property type="protein sequence ID" value="KZT69923.1"/>
    <property type="molecule type" value="Genomic_DNA"/>
</dbReference>
<reference evidence="2 3" key="1">
    <citation type="journal article" date="2016" name="Mol. Biol. Evol.">
        <title>Comparative Genomics of Early-Diverging Mushroom-Forming Fungi Provides Insights into the Origins of Lignocellulose Decay Capabilities.</title>
        <authorList>
            <person name="Nagy L.G."/>
            <person name="Riley R."/>
            <person name="Tritt A."/>
            <person name="Adam C."/>
            <person name="Daum C."/>
            <person name="Floudas D."/>
            <person name="Sun H."/>
            <person name="Yadav J.S."/>
            <person name="Pangilinan J."/>
            <person name="Larsson K.H."/>
            <person name="Matsuura K."/>
            <person name="Barry K."/>
            <person name="Labutti K."/>
            <person name="Kuo R."/>
            <person name="Ohm R.A."/>
            <person name="Bhattacharya S.S."/>
            <person name="Shirouzu T."/>
            <person name="Yoshinaga Y."/>
            <person name="Martin F.M."/>
            <person name="Grigoriev I.V."/>
            <person name="Hibbett D.S."/>
        </authorList>
    </citation>
    <scope>NUCLEOTIDE SEQUENCE [LARGE SCALE GENOMIC DNA]</scope>
    <source>
        <strain evidence="2 3">L-15889</strain>
    </source>
</reference>
<dbReference type="Proteomes" id="UP000076727">
    <property type="component" value="Unassembled WGS sequence"/>
</dbReference>
<dbReference type="OrthoDB" id="3261081at2759"/>
<dbReference type="AlphaFoldDB" id="A0A165QTW2"/>
<organism evidence="2 3">
    <name type="scientific">Daedalea quercina L-15889</name>
    <dbReference type="NCBI Taxonomy" id="1314783"/>
    <lineage>
        <taxon>Eukaryota</taxon>
        <taxon>Fungi</taxon>
        <taxon>Dikarya</taxon>
        <taxon>Basidiomycota</taxon>
        <taxon>Agaricomycotina</taxon>
        <taxon>Agaricomycetes</taxon>
        <taxon>Polyporales</taxon>
        <taxon>Fomitopsis</taxon>
    </lineage>
</organism>
<protein>
    <submittedName>
        <fullName evidence="2">Uncharacterized protein</fullName>
    </submittedName>
</protein>